<dbReference type="Gene3D" id="3.40.50.720">
    <property type="entry name" value="NAD(P)-binding Rossmann-like Domain"/>
    <property type="match status" value="1"/>
</dbReference>
<dbReference type="InterPro" id="IPR000669">
    <property type="entry name" value="Mannitol_DH"/>
</dbReference>
<feature type="domain" description="Mannitol dehydrogenase N-terminal" evidence="2">
    <location>
        <begin position="29"/>
        <end position="271"/>
    </location>
</feature>
<dbReference type="AlphaFoldDB" id="A0A5B7Y985"/>
<dbReference type="PANTHER" id="PTHR43362:SF1">
    <property type="entry name" value="MANNITOL DEHYDROGENASE 2-RELATED"/>
    <property type="match status" value="1"/>
</dbReference>
<dbReference type="KEGG" id="salk:FBQ74_01350"/>
<dbReference type="OrthoDB" id="271711at2"/>
<evidence type="ECO:0000256" key="1">
    <source>
        <dbReference type="ARBA" id="ARBA00023002"/>
    </source>
</evidence>
<dbReference type="Pfam" id="PF01232">
    <property type="entry name" value="Mannitol_dh"/>
    <property type="match status" value="1"/>
</dbReference>
<dbReference type="Proteomes" id="UP000304912">
    <property type="component" value="Chromosome"/>
</dbReference>
<dbReference type="EMBL" id="CP039852">
    <property type="protein sequence ID" value="QCZ92201.1"/>
    <property type="molecule type" value="Genomic_DNA"/>
</dbReference>
<dbReference type="InterPro" id="IPR013131">
    <property type="entry name" value="Mannitol_DH_N"/>
</dbReference>
<dbReference type="InterPro" id="IPR050988">
    <property type="entry name" value="Mannitol_DH/Oxidoreductase"/>
</dbReference>
<dbReference type="Gene3D" id="1.10.1040.10">
    <property type="entry name" value="N-(1-d-carboxylethyl)-l-norvaline Dehydrogenase, domain 2"/>
    <property type="match status" value="1"/>
</dbReference>
<organism evidence="4 5">
    <name type="scientific">Salinimonas iocasae</name>
    <dbReference type="NCBI Taxonomy" id="2572577"/>
    <lineage>
        <taxon>Bacteria</taxon>
        <taxon>Pseudomonadati</taxon>
        <taxon>Pseudomonadota</taxon>
        <taxon>Gammaproteobacteria</taxon>
        <taxon>Alteromonadales</taxon>
        <taxon>Alteromonadaceae</taxon>
        <taxon>Alteromonas/Salinimonas group</taxon>
        <taxon>Salinimonas</taxon>
    </lineage>
</organism>
<proteinExistence type="predicted"/>
<evidence type="ECO:0000259" key="2">
    <source>
        <dbReference type="Pfam" id="PF01232"/>
    </source>
</evidence>
<dbReference type="RefSeq" id="WP_139754963.1">
    <property type="nucleotide sequence ID" value="NZ_CP039852.1"/>
</dbReference>
<dbReference type="SUPFAM" id="SSF48179">
    <property type="entry name" value="6-phosphogluconate dehydrogenase C-terminal domain-like"/>
    <property type="match status" value="1"/>
</dbReference>
<sequence length="487" mass="53724">MTRLSYQTLKQLPDEVATASVDPTSTQIGIVHLGPGAFHRAHQAIYTQQADTEGRWGISTVSLRSAHLKEALGQQDNLYTLMVLDNIPQTIVVSALKEVLVLEQDREQVMARMTSPQTHIISLTITEKGYCLNNDGTLNLKHPDICHDLVQPDKPVSAVGLLTAALKQRMNKNIAELTVISCDNLPDNGDRLRDAVQLFAEKSDQALSTWISDTVSFPNTMVDSITPASDDDLQNASREATGLDDAWPVQREAFSQWVIENNFSGPRPAWENAGAIITDDVRVFEKAKLRILNGSHSALAYLGSLCHLKTVYEAVSHDAMHTFLNKLLEEEILPTVDASDALNPEHYVAQTLTRFKNQHIQHLLSQIAWDGSQKLPPRLLNTVKDNLVANRSIQLLSATVAAWMVFIIRSVQANKKLVDPMEDVLTGIVKNHDGEASGVANALLDDSRIFGDLTQHIDFRKTVLAQLAIVATIDKQNASTQLTALCQ</sequence>
<dbReference type="PANTHER" id="PTHR43362">
    <property type="entry name" value="MANNITOL DEHYDROGENASE DSF1-RELATED"/>
    <property type="match status" value="1"/>
</dbReference>
<evidence type="ECO:0000313" key="5">
    <source>
        <dbReference type="Proteomes" id="UP000304912"/>
    </source>
</evidence>
<dbReference type="PRINTS" id="PR00084">
    <property type="entry name" value="MTLDHDRGNASE"/>
</dbReference>
<evidence type="ECO:0000259" key="3">
    <source>
        <dbReference type="Pfam" id="PF08125"/>
    </source>
</evidence>
<accession>A0A5B7Y985</accession>
<dbReference type="SUPFAM" id="SSF51735">
    <property type="entry name" value="NAD(P)-binding Rossmann-fold domains"/>
    <property type="match status" value="1"/>
</dbReference>
<evidence type="ECO:0000313" key="4">
    <source>
        <dbReference type="EMBL" id="QCZ92201.1"/>
    </source>
</evidence>
<dbReference type="GO" id="GO:0016616">
    <property type="term" value="F:oxidoreductase activity, acting on the CH-OH group of donors, NAD or NADP as acceptor"/>
    <property type="evidence" value="ECO:0007669"/>
    <property type="project" value="TreeGrafter"/>
</dbReference>
<dbReference type="InterPro" id="IPR013118">
    <property type="entry name" value="Mannitol_DH_C"/>
</dbReference>
<keyword evidence="1" id="KW-0560">Oxidoreductase</keyword>
<dbReference type="InterPro" id="IPR036291">
    <property type="entry name" value="NAD(P)-bd_dom_sf"/>
</dbReference>
<protein>
    <submittedName>
        <fullName evidence="4">Mannitol dehydrogenase family protein</fullName>
    </submittedName>
</protein>
<dbReference type="Pfam" id="PF08125">
    <property type="entry name" value="Mannitol_dh_C"/>
    <property type="match status" value="1"/>
</dbReference>
<feature type="domain" description="Mannitol dehydrogenase C-terminal" evidence="3">
    <location>
        <begin position="280"/>
        <end position="467"/>
    </location>
</feature>
<dbReference type="InterPro" id="IPR013328">
    <property type="entry name" value="6PGD_dom2"/>
</dbReference>
<keyword evidence="5" id="KW-1185">Reference proteome</keyword>
<reference evidence="4 5" key="1">
    <citation type="submission" date="2019-04" db="EMBL/GenBank/DDBJ databases">
        <title>Salinimonas iocasae sp. nov., a halophilic bacterium isolated from the outer tube casing of tubeworms in Okinawa Trough.</title>
        <authorList>
            <person name="Zhang H."/>
            <person name="Wang H."/>
            <person name="Li C."/>
        </authorList>
    </citation>
    <scope>NUCLEOTIDE SEQUENCE [LARGE SCALE GENOMIC DNA]</scope>
    <source>
        <strain evidence="4 5">KX18D6</strain>
    </source>
</reference>
<dbReference type="InterPro" id="IPR008927">
    <property type="entry name" value="6-PGluconate_DH-like_C_sf"/>
</dbReference>
<gene>
    <name evidence="4" type="ORF">FBQ74_01350</name>
</gene>
<name>A0A5B7Y985_9ALTE</name>